<protein>
    <submittedName>
        <fullName evidence="2">Ribosomal protein S6 kinase-related protein-like isoform X2</fullName>
    </submittedName>
</protein>
<evidence type="ECO:0000313" key="2">
    <source>
        <dbReference type="EMBL" id="KAL2748351.1"/>
    </source>
</evidence>
<dbReference type="Proteomes" id="UP001607303">
    <property type="component" value="Unassembled WGS sequence"/>
</dbReference>
<accession>A0ABD2CTL7</accession>
<proteinExistence type="predicted"/>
<feature type="region of interest" description="Disordered" evidence="1">
    <location>
        <begin position="1"/>
        <end position="43"/>
    </location>
</feature>
<feature type="compositionally biased region" description="Polar residues" evidence="1">
    <location>
        <begin position="32"/>
        <end position="43"/>
    </location>
</feature>
<sequence>MPVKDDGHPLPHQDHQSCNNGSALTKEECGEQSGTLNPSRTTSLSRTLRAAVLGMGAYSNAMFRCATEGKRRRGWKKGKRE</sequence>
<organism evidence="2 3">
    <name type="scientific">Vespula maculifrons</name>
    <name type="common">Eastern yellow jacket</name>
    <name type="synonym">Wasp</name>
    <dbReference type="NCBI Taxonomy" id="7453"/>
    <lineage>
        <taxon>Eukaryota</taxon>
        <taxon>Metazoa</taxon>
        <taxon>Ecdysozoa</taxon>
        <taxon>Arthropoda</taxon>
        <taxon>Hexapoda</taxon>
        <taxon>Insecta</taxon>
        <taxon>Pterygota</taxon>
        <taxon>Neoptera</taxon>
        <taxon>Endopterygota</taxon>
        <taxon>Hymenoptera</taxon>
        <taxon>Apocrita</taxon>
        <taxon>Aculeata</taxon>
        <taxon>Vespoidea</taxon>
        <taxon>Vespidae</taxon>
        <taxon>Vespinae</taxon>
        <taxon>Vespula</taxon>
    </lineage>
</organism>
<evidence type="ECO:0000313" key="3">
    <source>
        <dbReference type="Proteomes" id="UP001607303"/>
    </source>
</evidence>
<feature type="compositionally biased region" description="Basic and acidic residues" evidence="1">
    <location>
        <begin position="1"/>
        <end position="15"/>
    </location>
</feature>
<reference evidence="2 3" key="1">
    <citation type="journal article" date="2024" name="Ann. Entomol. Soc. Am.">
        <title>Genomic analyses of the southern and eastern yellowjacket wasps (Hymenoptera: Vespidae) reveal evolutionary signatures of social life.</title>
        <authorList>
            <person name="Catto M.A."/>
            <person name="Caine P.B."/>
            <person name="Orr S.E."/>
            <person name="Hunt B.G."/>
            <person name="Goodisman M.A.D."/>
        </authorList>
    </citation>
    <scope>NUCLEOTIDE SEQUENCE [LARGE SCALE GENOMIC DNA]</scope>
    <source>
        <strain evidence="2">232</strain>
        <tissue evidence="2">Head and thorax</tissue>
    </source>
</reference>
<keyword evidence="3" id="KW-1185">Reference proteome</keyword>
<name>A0ABD2CTL7_VESMC</name>
<comment type="caution">
    <text evidence="2">The sequence shown here is derived from an EMBL/GenBank/DDBJ whole genome shotgun (WGS) entry which is preliminary data.</text>
</comment>
<dbReference type="AlphaFoldDB" id="A0ABD2CTL7"/>
<dbReference type="EMBL" id="JAYRBN010000031">
    <property type="protein sequence ID" value="KAL2748351.1"/>
    <property type="molecule type" value="Genomic_DNA"/>
</dbReference>
<evidence type="ECO:0000256" key="1">
    <source>
        <dbReference type="SAM" id="MobiDB-lite"/>
    </source>
</evidence>
<gene>
    <name evidence="2" type="ORF">V1477_002994</name>
</gene>